<evidence type="ECO:0000256" key="1">
    <source>
        <dbReference type="SAM" id="MobiDB-lite"/>
    </source>
</evidence>
<dbReference type="Proteomes" id="UP001515480">
    <property type="component" value="Unassembled WGS sequence"/>
</dbReference>
<accession>A0AB34J360</accession>
<organism evidence="2 3">
    <name type="scientific">Prymnesium parvum</name>
    <name type="common">Toxic golden alga</name>
    <dbReference type="NCBI Taxonomy" id="97485"/>
    <lineage>
        <taxon>Eukaryota</taxon>
        <taxon>Haptista</taxon>
        <taxon>Haptophyta</taxon>
        <taxon>Prymnesiophyceae</taxon>
        <taxon>Prymnesiales</taxon>
        <taxon>Prymnesiaceae</taxon>
        <taxon>Prymnesium</taxon>
    </lineage>
</organism>
<gene>
    <name evidence="2" type="ORF">AB1Y20_005806</name>
</gene>
<reference evidence="2 3" key="1">
    <citation type="journal article" date="2024" name="Science">
        <title>Giant polyketide synthase enzymes in the biosynthesis of giant marine polyether toxins.</title>
        <authorList>
            <person name="Fallon T.R."/>
            <person name="Shende V.V."/>
            <person name="Wierzbicki I.H."/>
            <person name="Pendleton A.L."/>
            <person name="Watervoot N.F."/>
            <person name="Auber R.P."/>
            <person name="Gonzalez D.J."/>
            <person name="Wisecaver J.H."/>
            <person name="Moore B.S."/>
        </authorList>
    </citation>
    <scope>NUCLEOTIDE SEQUENCE [LARGE SCALE GENOMIC DNA]</scope>
    <source>
        <strain evidence="2 3">12B1</strain>
    </source>
</reference>
<evidence type="ECO:0000313" key="3">
    <source>
        <dbReference type="Proteomes" id="UP001515480"/>
    </source>
</evidence>
<dbReference type="AlphaFoldDB" id="A0AB34J360"/>
<evidence type="ECO:0000313" key="2">
    <source>
        <dbReference type="EMBL" id="KAL1510981.1"/>
    </source>
</evidence>
<dbReference type="EMBL" id="JBGBPQ010000014">
    <property type="protein sequence ID" value="KAL1510981.1"/>
    <property type="molecule type" value="Genomic_DNA"/>
</dbReference>
<protein>
    <recommendedName>
        <fullName evidence="4">Beta-galactosidase</fullName>
    </recommendedName>
</protein>
<evidence type="ECO:0008006" key="4">
    <source>
        <dbReference type="Google" id="ProtNLM"/>
    </source>
</evidence>
<comment type="caution">
    <text evidence="2">The sequence shown here is derived from an EMBL/GenBank/DDBJ whole genome shotgun (WGS) entry which is preliminary data.</text>
</comment>
<proteinExistence type="predicted"/>
<feature type="region of interest" description="Disordered" evidence="1">
    <location>
        <begin position="158"/>
        <end position="194"/>
    </location>
</feature>
<sequence>MNGRKVNVAESYKFEETGDGLDEAYLARRPLEFYNGHLKPDEHGMHPSQRVLIETVDFGADRDEQFAPWATKEFSHGAIPKSYPYKRGTLGYGEGFAGYRPMWRPPENPLDGGKSADIYVSGIATYPGYQGNRPGERSEPYITGKVNVDDKRALVPWQGQARDSSMASRIAQRRLEAHSKKAPPWGDRMLQPNP</sequence>
<name>A0AB34J360_PRYPA</name>
<keyword evidence="3" id="KW-1185">Reference proteome</keyword>